<gene>
    <name evidence="1" type="ORF">YALI1_E14080g</name>
</gene>
<accession>A0A1D8NI30</accession>
<reference evidence="1 2" key="1">
    <citation type="journal article" date="2016" name="PLoS ONE">
        <title>Sequence Assembly of Yarrowia lipolytica Strain W29/CLIB89 Shows Transposable Element Diversity.</title>
        <authorList>
            <person name="Magnan C."/>
            <person name="Yu J."/>
            <person name="Chang I."/>
            <person name="Jahn E."/>
            <person name="Kanomata Y."/>
            <person name="Wu J."/>
            <person name="Zeller M."/>
            <person name="Oakes M."/>
            <person name="Baldi P."/>
            <person name="Sandmeyer S."/>
        </authorList>
    </citation>
    <scope>NUCLEOTIDE SEQUENCE [LARGE SCALE GENOMIC DNA]</scope>
    <source>
        <strain evidence="2">CLIB89(W29)</strain>
    </source>
</reference>
<dbReference type="RefSeq" id="XP_068139079.1">
    <property type="nucleotide sequence ID" value="XM_068282978.1"/>
</dbReference>
<evidence type="ECO:0000313" key="1">
    <source>
        <dbReference type="EMBL" id="AOW05270.1"/>
    </source>
</evidence>
<evidence type="ECO:0000313" key="2">
    <source>
        <dbReference type="Proteomes" id="UP000182444"/>
    </source>
</evidence>
<sequence>MTRVTKWDPENDNIVKSFVKEHGREWSISEMADELKSQLPGFDNSSIQRRILQWLQNPRGPSDLL</sequence>
<dbReference type="Proteomes" id="UP000182444">
    <property type="component" value="Chromosome 1E"/>
</dbReference>
<proteinExistence type="predicted"/>
<organism evidence="1 2">
    <name type="scientific">Yarrowia lipolytica</name>
    <name type="common">Candida lipolytica</name>
    <dbReference type="NCBI Taxonomy" id="4952"/>
    <lineage>
        <taxon>Eukaryota</taxon>
        <taxon>Fungi</taxon>
        <taxon>Dikarya</taxon>
        <taxon>Ascomycota</taxon>
        <taxon>Saccharomycotina</taxon>
        <taxon>Dipodascomycetes</taxon>
        <taxon>Dipodascales</taxon>
        <taxon>Dipodascales incertae sedis</taxon>
        <taxon>Yarrowia</taxon>
    </lineage>
</organism>
<dbReference type="VEuPathDB" id="FungiDB:YALI1_E14080g"/>
<protein>
    <submittedName>
        <fullName evidence="1">Uncharacterized protein</fullName>
    </submittedName>
</protein>
<dbReference type="GeneID" id="94583590"/>
<dbReference type="EMBL" id="CP017557">
    <property type="protein sequence ID" value="AOW05270.1"/>
    <property type="molecule type" value="Genomic_DNA"/>
</dbReference>
<dbReference type="AlphaFoldDB" id="A0A1D8NI30"/>
<dbReference type="VEuPathDB" id="FungiDB:YALI0_E11330g"/>
<name>A0A1D8NI30_YARLL</name>